<protein>
    <submittedName>
        <fullName evidence="2">Uncharacterized protein</fullName>
    </submittedName>
</protein>
<reference evidence="2" key="1">
    <citation type="submission" date="2020-08" db="EMBL/GenBank/DDBJ databases">
        <authorList>
            <person name="Cejkova D."/>
            <person name="Kubasova T."/>
            <person name="Jahodarova E."/>
            <person name="Rychlik I."/>
        </authorList>
    </citation>
    <scope>NUCLEOTIDE SEQUENCE</scope>
    <source>
        <strain evidence="2">An559</strain>
    </source>
</reference>
<dbReference type="Proteomes" id="UP000774750">
    <property type="component" value="Unassembled WGS sequence"/>
</dbReference>
<keyword evidence="1" id="KW-0812">Transmembrane</keyword>
<feature type="transmembrane region" description="Helical" evidence="1">
    <location>
        <begin position="12"/>
        <end position="31"/>
    </location>
</feature>
<dbReference type="RefSeq" id="WP_204446633.1">
    <property type="nucleotide sequence ID" value="NZ_JACJKY010000011.1"/>
</dbReference>
<gene>
    <name evidence="2" type="ORF">H6A12_07885</name>
</gene>
<proteinExistence type="predicted"/>
<keyword evidence="3" id="KW-1185">Reference proteome</keyword>
<dbReference type="EMBL" id="JACJKY010000011">
    <property type="protein sequence ID" value="MBM6921070.1"/>
    <property type="molecule type" value="Genomic_DNA"/>
</dbReference>
<evidence type="ECO:0000313" key="2">
    <source>
        <dbReference type="EMBL" id="MBM6921070.1"/>
    </source>
</evidence>
<accession>A0A939BE95</accession>
<keyword evidence="1" id="KW-1133">Transmembrane helix</keyword>
<evidence type="ECO:0000313" key="3">
    <source>
        <dbReference type="Proteomes" id="UP000774750"/>
    </source>
</evidence>
<evidence type="ECO:0000256" key="1">
    <source>
        <dbReference type="SAM" id="Phobius"/>
    </source>
</evidence>
<organism evidence="2 3">
    <name type="scientific">Merdimmobilis hominis</name>
    <dbReference type="NCBI Taxonomy" id="2897707"/>
    <lineage>
        <taxon>Bacteria</taxon>
        <taxon>Bacillati</taxon>
        <taxon>Bacillota</taxon>
        <taxon>Clostridia</taxon>
        <taxon>Eubacteriales</taxon>
        <taxon>Oscillospiraceae</taxon>
        <taxon>Merdimmobilis</taxon>
    </lineage>
</organism>
<keyword evidence="1" id="KW-0472">Membrane</keyword>
<dbReference type="AlphaFoldDB" id="A0A939BE95"/>
<reference evidence="2" key="2">
    <citation type="journal article" date="2021" name="Sci. Rep.">
        <title>The distribution of antibiotic resistance genes in chicken gut microbiota commensals.</title>
        <authorList>
            <person name="Juricova H."/>
            <person name="Matiasovicova J."/>
            <person name="Kubasova T."/>
            <person name="Cejkova D."/>
            <person name="Rychlik I."/>
        </authorList>
    </citation>
    <scope>NUCLEOTIDE SEQUENCE</scope>
    <source>
        <strain evidence="2">An559</strain>
    </source>
</reference>
<name>A0A939BE95_9FIRM</name>
<comment type="caution">
    <text evidence="2">The sequence shown here is derived from an EMBL/GenBank/DDBJ whole genome shotgun (WGS) entry which is preliminary data.</text>
</comment>
<sequence length="232" mass="25977">MTTKKLLRPQILFPAVILILLVIALILAVAVPSKPGFRAVKTDQPGSAMASWADVDEARFYERMAIAVYAHVKEEPQYYDHYVPGRDHTTGVSVYQADVASVLAQPCHLPAEERSTISVHSIPSAFSDARVTSGGSYLFFLADMRDVPDFEPDETVSPSYYDDYAKTFGYALITPRVSVFRAEPYGDTMRVKTSHLPEYLRGEGEYTTFEELRDILAEGRQRFRPDAAQNAE</sequence>